<dbReference type="PANTHER" id="PTHR13622">
    <property type="entry name" value="THIAMIN PYROPHOSPHOKINASE"/>
    <property type="match status" value="1"/>
</dbReference>
<proteinExistence type="inferred from homology"/>
<dbReference type="EMBL" id="JAVXUP010000030">
    <property type="protein sequence ID" value="KAK3041630.1"/>
    <property type="molecule type" value="Genomic_DNA"/>
</dbReference>
<comment type="similarity">
    <text evidence="2">Belongs to the Nudix hydrolase family.</text>
</comment>
<name>A0AA88XMQ6_9ASTE</name>
<dbReference type="AlphaFoldDB" id="A0AA88XMQ6"/>
<dbReference type="PROSITE" id="PS51462">
    <property type="entry name" value="NUDIX"/>
    <property type="match status" value="1"/>
</dbReference>
<keyword evidence="5" id="KW-1185">Reference proteome</keyword>
<dbReference type="GO" id="GO:0044715">
    <property type="term" value="F:8-oxo-dGDP phosphatase activity"/>
    <property type="evidence" value="ECO:0007669"/>
    <property type="project" value="TreeGrafter"/>
</dbReference>
<dbReference type="Proteomes" id="UP001188597">
    <property type="component" value="Unassembled WGS sequence"/>
</dbReference>
<sequence>MLVLLIRSPFHCSKHLQKKAMAMVLSHHLFSHKIPTSFNTVHPKLTLPLPLPRSTTRYSSSVVAPASCSSSSSSFTWDDVFQVTQSEDVSSDLQGFFGKIKLCDRGSENPCGGHFGGQFTLHSMLKTPEQRTKAVGDAYEVHMNGYVERDGQKYLWIAKRSAVKSNYPGMLDHLVAGGLPRDISCQKNLVKECEEEAGIPSIIANYAIPVGAVSYIDIDGCNYRRDIIFCYDLKLPKCFIPKNQGKPIRTPWKTPPSKFSFWLQFSKSMESFKLLPVTLVANIIRRSQFFKAHCNLTIIDFLFRHGSSFHTFSKIRLILPKILKSSWPSPSPSQPSPRGAIRYTSSATVPPSFFTWDDVFRISQPQEPANNDLQGFFDRVRTCNRGSERRGEFIPFVIEGQIVGYVHNGFADHLRTFKDVFVFPNDNSNGLHSGGHVTLHPMLKTPDHRTEAVDHVVKLLGEELIPGIRNELYPVAPSFGTPFLFSLERAAAPYFGIKAYGVHMNGYVERGGEKYLWIGKRSEVKPTYPGMLDHLVAGGLPHDIACGENLVKECEEEAGIPKSIATCAKPVGAVSYMDINGYSYKRDVLFCYDLKLPESFVPMNQDGEVESFKLIPVSLVANVIRMTQFFKSNCNLVIIDFLFRHG</sequence>
<gene>
    <name evidence="4" type="ORF">RJ639_001440</name>
</gene>
<accession>A0AA88XMQ6</accession>
<dbReference type="InterPro" id="IPR031804">
    <property type="entry name" value="DUF4743"/>
</dbReference>
<dbReference type="InterPro" id="IPR000086">
    <property type="entry name" value="NUDIX_hydrolase_dom"/>
</dbReference>
<dbReference type="CDD" id="cd03676">
    <property type="entry name" value="NUDIX_Tnr3_like"/>
    <property type="match status" value="2"/>
</dbReference>
<dbReference type="InterPro" id="IPR015797">
    <property type="entry name" value="NUDIX_hydrolase-like_dom_sf"/>
</dbReference>
<dbReference type="PANTHER" id="PTHR13622:SF8">
    <property type="entry name" value="THIAMIN PYROPHOSPHOKINASE 1"/>
    <property type="match status" value="1"/>
</dbReference>
<feature type="domain" description="Nudix hydrolase" evidence="3">
    <location>
        <begin position="499"/>
        <end position="640"/>
    </location>
</feature>
<evidence type="ECO:0000256" key="2">
    <source>
        <dbReference type="ARBA" id="ARBA00005582"/>
    </source>
</evidence>
<comment type="function">
    <text evidence="1">Probably mediates the hydrolysis of some nucleoside diphosphate derivatives.</text>
</comment>
<evidence type="ECO:0000313" key="5">
    <source>
        <dbReference type="Proteomes" id="UP001188597"/>
    </source>
</evidence>
<comment type="caution">
    <text evidence="4">The sequence shown here is derived from an EMBL/GenBank/DDBJ whole genome shotgun (WGS) entry which is preliminary data.</text>
</comment>
<dbReference type="FunFam" id="3.90.79.10:FF:000019">
    <property type="entry name" value="Thiamin pyrophosphokinase, putative"/>
    <property type="match status" value="1"/>
</dbReference>
<organism evidence="4 5">
    <name type="scientific">Escallonia herrerae</name>
    <dbReference type="NCBI Taxonomy" id="1293975"/>
    <lineage>
        <taxon>Eukaryota</taxon>
        <taxon>Viridiplantae</taxon>
        <taxon>Streptophyta</taxon>
        <taxon>Embryophyta</taxon>
        <taxon>Tracheophyta</taxon>
        <taxon>Spermatophyta</taxon>
        <taxon>Magnoliopsida</taxon>
        <taxon>eudicotyledons</taxon>
        <taxon>Gunneridae</taxon>
        <taxon>Pentapetalae</taxon>
        <taxon>asterids</taxon>
        <taxon>campanulids</taxon>
        <taxon>Escalloniales</taxon>
        <taxon>Escalloniaceae</taxon>
        <taxon>Escallonia</taxon>
    </lineage>
</organism>
<evidence type="ECO:0000313" key="4">
    <source>
        <dbReference type="EMBL" id="KAK3041630.1"/>
    </source>
</evidence>
<reference evidence="4" key="1">
    <citation type="submission" date="2022-12" db="EMBL/GenBank/DDBJ databases">
        <title>Draft genome assemblies for two species of Escallonia (Escalloniales).</title>
        <authorList>
            <person name="Chanderbali A."/>
            <person name="Dervinis C."/>
            <person name="Anghel I."/>
            <person name="Soltis D."/>
            <person name="Soltis P."/>
            <person name="Zapata F."/>
        </authorList>
    </citation>
    <scope>NUCLEOTIDE SEQUENCE</scope>
    <source>
        <strain evidence="4">UCBG64.0493</strain>
        <tissue evidence="4">Leaf</tissue>
    </source>
</reference>
<evidence type="ECO:0000259" key="3">
    <source>
        <dbReference type="PROSITE" id="PS51462"/>
    </source>
</evidence>
<evidence type="ECO:0000256" key="1">
    <source>
        <dbReference type="ARBA" id="ARBA00003778"/>
    </source>
</evidence>
<dbReference type="SUPFAM" id="SSF55811">
    <property type="entry name" value="Nudix"/>
    <property type="match status" value="2"/>
</dbReference>
<dbReference type="Pfam" id="PF15916">
    <property type="entry name" value="DUF4743"/>
    <property type="match status" value="1"/>
</dbReference>
<dbReference type="Gene3D" id="3.90.79.10">
    <property type="entry name" value="Nucleoside Triphosphate Pyrophosphohydrolase"/>
    <property type="match status" value="2"/>
</dbReference>
<protein>
    <recommendedName>
        <fullName evidence="3">Nudix hydrolase domain-containing protein</fullName>
    </recommendedName>
</protein>